<keyword evidence="3" id="KW-1185">Reference proteome</keyword>
<evidence type="ECO:0000256" key="1">
    <source>
        <dbReference type="SAM" id="MobiDB-lite"/>
    </source>
</evidence>
<dbReference type="EMBL" id="MU001962">
    <property type="protein sequence ID" value="KAF2792610.1"/>
    <property type="molecule type" value="Genomic_DNA"/>
</dbReference>
<organism evidence="2 3">
    <name type="scientific">Melanomma pulvis-pyrius CBS 109.77</name>
    <dbReference type="NCBI Taxonomy" id="1314802"/>
    <lineage>
        <taxon>Eukaryota</taxon>
        <taxon>Fungi</taxon>
        <taxon>Dikarya</taxon>
        <taxon>Ascomycota</taxon>
        <taxon>Pezizomycotina</taxon>
        <taxon>Dothideomycetes</taxon>
        <taxon>Pleosporomycetidae</taxon>
        <taxon>Pleosporales</taxon>
        <taxon>Melanommataceae</taxon>
        <taxon>Melanomma</taxon>
    </lineage>
</organism>
<feature type="compositionally biased region" description="Polar residues" evidence="1">
    <location>
        <begin position="24"/>
        <end position="34"/>
    </location>
</feature>
<evidence type="ECO:0008006" key="4">
    <source>
        <dbReference type="Google" id="ProtNLM"/>
    </source>
</evidence>
<gene>
    <name evidence="2" type="ORF">K505DRAFT_326038</name>
</gene>
<dbReference type="InterPro" id="IPR014729">
    <property type="entry name" value="Rossmann-like_a/b/a_fold"/>
</dbReference>
<protein>
    <recommendedName>
        <fullName evidence="4">DUF218 domain-containing protein</fullName>
    </recommendedName>
</protein>
<evidence type="ECO:0000313" key="3">
    <source>
        <dbReference type="Proteomes" id="UP000799757"/>
    </source>
</evidence>
<sequence>MASATPSRALPKSNFHHSIASAPTGISVSTSLPTEPTRDSDDSGPPWQSSSFTHPDHVIPPRSYAGFEDLVIVCCHAIFHPDVSSPSFPLCGPHVESNWHLAPFQKSNPQTGKLGEHETFLSHISAGIDALLLGPSSNTSLLVFSGGVTKSSLTSLSEARSYYHAALAHALSQGYYNGGPPRDLYDEGRILLEEDATDSFQNLLFSILLFRRTTGFYPKQIRIITHAFKSKRFLDLHASAIRWPQDKIRVHGIDPIMSSAEYDETRKGEERFGYAPWLYDDLGTTELLSRKREQRGWDMAKVEELGYGLEDSIKLLLAGTLPETLPWDEPALSISTEAASSSAA</sequence>
<name>A0A6A6X7Z3_9PLEO</name>
<dbReference type="PANTHER" id="PTHR28110">
    <property type="entry name" value="TRANSMEMBRANE PROTEIN"/>
    <property type="match status" value="1"/>
</dbReference>
<evidence type="ECO:0000313" key="2">
    <source>
        <dbReference type="EMBL" id="KAF2792610.1"/>
    </source>
</evidence>
<dbReference type="GO" id="GO:0005737">
    <property type="term" value="C:cytoplasm"/>
    <property type="evidence" value="ECO:0007669"/>
    <property type="project" value="TreeGrafter"/>
</dbReference>
<dbReference type="AlphaFoldDB" id="A0A6A6X7Z3"/>
<reference evidence="2" key="1">
    <citation type="journal article" date="2020" name="Stud. Mycol.">
        <title>101 Dothideomycetes genomes: a test case for predicting lifestyles and emergence of pathogens.</title>
        <authorList>
            <person name="Haridas S."/>
            <person name="Albert R."/>
            <person name="Binder M."/>
            <person name="Bloem J."/>
            <person name="Labutti K."/>
            <person name="Salamov A."/>
            <person name="Andreopoulos B."/>
            <person name="Baker S."/>
            <person name="Barry K."/>
            <person name="Bills G."/>
            <person name="Bluhm B."/>
            <person name="Cannon C."/>
            <person name="Castanera R."/>
            <person name="Culley D."/>
            <person name="Daum C."/>
            <person name="Ezra D."/>
            <person name="Gonzalez J."/>
            <person name="Henrissat B."/>
            <person name="Kuo A."/>
            <person name="Liang C."/>
            <person name="Lipzen A."/>
            <person name="Lutzoni F."/>
            <person name="Magnuson J."/>
            <person name="Mondo S."/>
            <person name="Nolan M."/>
            <person name="Ohm R."/>
            <person name="Pangilinan J."/>
            <person name="Park H.-J."/>
            <person name="Ramirez L."/>
            <person name="Alfaro M."/>
            <person name="Sun H."/>
            <person name="Tritt A."/>
            <person name="Yoshinaga Y."/>
            <person name="Zwiers L.-H."/>
            <person name="Turgeon B."/>
            <person name="Goodwin S."/>
            <person name="Spatafora J."/>
            <person name="Crous P."/>
            <person name="Grigoriev I."/>
        </authorList>
    </citation>
    <scope>NUCLEOTIDE SEQUENCE</scope>
    <source>
        <strain evidence="2">CBS 109.77</strain>
    </source>
</reference>
<dbReference type="PANTHER" id="PTHR28110:SF1">
    <property type="entry name" value="TRANSMEMBRANE PROTEIN"/>
    <property type="match status" value="1"/>
</dbReference>
<accession>A0A6A6X7Z3</accession>
<dbReference type="InterPro" id="IPR055323">
    <property type="entry name" value="C57A10.07/YOR238W"/>
</dbReference>
<dbReference type="OrthoDB" id="4347at2759"/>
<dbReference type="Proteomes" id="UP000799757">
    <property type="component" value="Unassembled WGS sequence"/>
</dbReference>
<feature type="region of interest" description="Disordered" evidence="1">
    <location>
        <begin position="1"/>
        <end position="55"/>
    </location>
</feature>
<proteinExistence type="predicted"/>
<dbReference type="Gene3D" id="3.40.50.620">
    <property type="entry name" value="HUPs"/>
    <property type="match status" value="1"/>
</dbReference>